<protein>
    <submittedName>
        <fullName evidence="1">Carboxypeptidase regulatory-like domain-containing protein</fullName>
    </submittedName>
</protein>
<keyword evidence="2" id="KW-1185">Reference proteome</keyword>
<dbReference type="RefSeq" id="WP_192377054.1">
    <property type="nucleotide sequence ID" value="NZ_CAJHIV010000001.1"/>
</dbReference>
<dbReference type="SUPFAM" id="SSF49373">
    <property type="entry name" value="Invasin/intimin cell-adhesion fragments"/>
    <property type="match status" value="2"/>
</dbReference>
<accession>A0ABR9D6X1</accession>
<dbReference type="SUPFAM" id="SSF81296">
    <property type="entry name" value="E set domains"/>
    <property type="match status" value="1"/>
</dbReference>
<dbReference type="InterPro" id="IPR008964">
    <property type="entry name" value="Invasin/intimin_cell_adhesion"/>
</dbReference>
<reference evidence="1 2" key="1">
    <citation type="submission" date="2020-09" db="EMBL/GenBank/DDBJ databases">
        <title>Methylomonas albis sp. nov. and Methylomonas fluvii sp. nov.: Two cold-adapted methanotrophs from the River Elbe and an amended description of Methylovulum psychrotolerans strain Eb1.</title>
        <authorList>
            <person name="Bussmann I.K."/>
            <person name="Klings K.-W."/>
            <person name="Warnstedt J."/>
            <person name="Hoppert M."/>
            <person name="Saborowski A."/>
            <person name="Horn F."/>
            <person name="Liebner S."/>
        </authorList>
    </citation>
    <scope>NUCLEOTIDE SEQUENCE [LARGE SCALE GENOMIC DNA]</scope>
    <source>
        <strain evidence="1 2">EbA</strain>
    </source>
</reference>
<gene>
    <name evidence="1" type="ORF">IE877_23845</name>
</gene>
<dbReference type="SUPFAM" id="SSF49464">
    <property type="entry name" value="Carboxypeptidase regulatory domain-like"/>
    <property type="match status" value="1"/>
</dbReference>
<dbReference type="InterPro" id="IPR008969">
    <property type="entry name" value="CarboxyPept-like_regulatory"/>
</dbReference>
<dbReference type="Gene3D" id="2.60.40.1120">
    <property type="entry name" value="Carboxypeptidase-like, regulatory domain"/>
    <property type="match status" value="1"/>
</dbReference>
<dbReference type="InterPro" id="IPR013783">
    <property type="entry name" value="Ig-like_fold"/>
</dbReference>
<organism evidence="1 2">
    <name type="scientific">Methylomonas albis</name>
    <dbReference type="NCBI Taxonomy" id="1854563"/>
    <lineage>
        <taxon>Bacteria</taxon>
        <taxon>Pseudomonadati</taxon>
        <taxon>Pseudomonadota</taxon>
        <taxon>Gammaproteobacteria</taxon>
        <taxon>Methylococcales</taxon>
        <taxon>Methylococcaceae</taxon>
        <taxon>Methylomonas</taxon>
    </lineage>
</organism>
<evidence type="ECO:0000313" key="1">
    <source>
        <dbReference type="EMBL" id="MBD9358865.1"/>
    </source>
</evidence>
<dbReference type="Pfam" id="PF13620">
    <property type="entry name" value="CarboxypepD_reg"/>
    <property type="match status" value="1"/>
</dbReference>
<evidence type="ECO:0000313" key="2">
    <source>
        <dbReference type="Proteomes" id="UP000652176"/>
    </source>
</evidence>
<comment type="caution">
    <text evidence="1">The sequence shown here is derived from an EMBL/GenBank/DDBJ whole genome shotgun (WGS) entry which is preliminary data.</text>
</comment>
<dbReference type="Proteomes" id="UP000652176">
    <property type="component" value="Unassembled WGS sequence"/>
</dbReference>
<name>A0ABR9D6X1_9GAMM</name>
<dbReference type="EMBL" id="JACXSS010000001">
    <property type="protein sequence ID" value="MBD9358865.1"/>
    <property type="molecule type" value="Genomic_DNA"/>
</dbReference>
<dbReference type="Gene3D" id="2.60.40.10">
    <property type="entry name" value="Immunoglobulins"/>
    <property type="match status" value="4"/>
</dbReference>
<proteinExistence type="predicted"/>
<dbReference type="InterPro" id="IPR014756">
    <property type="entry name" value="Ig_E-set"/>
</dbReference>
<dbReference type="Pfam" id="PF09136">
    <property type="entry name" value="Glucodextran_B"/>
    <property type="match status" value="2"/>
</dbReference>
<sequence length="1296" mass="135358">MSEVQRLQALFMVGIVAKRKGYPAAPIKPLLSIAAFFTLLFLSLSLLPSAEAATASWDTVSASQVSVKLANPVRNRRSNDATVDVSLKNTSGGEISGPLRLVITGLAPAGKVAIGNATGTTDAGEPYFDLTGYVGGNFSAGGSGLVTVIVTGGGPNTFSFSTRVEKSAAQALKVQITSPATLLTVGRTPQTVKGTVNDPKAQITLNGAPVTNNNGSFQADVALEEGHNTVSARAVNAKGEDVSDAISLSLDMTPPYLTVESPKNGDTVRTDKIAVSGLINDIVRGTVAEGQANVKVNGVAASISNRSYLAENVALNVGENTLKIDAADNVGNTSSISIKVTYQPLAPQHIELLSGQDQSAKINAALAQPLKVKLLDSANKPVANKPVIYRVTEGDGVLSVGNGDQGQGVLVQTDAQGVASTSFKLGSRAGTGNQRVRAASVGFDGEVLFYATATVGAGNKVTVNSGNNQRGAVGQPLPLPFVVAVVDDGANVVPGAPIEFKVTQGSGKFQNDKTTITSTTDSDGRATAEFTLGSEEGLDVQRVTATLVGTELYAGFTASALKTGNAGQTSISGVVLDNQEHPLPKVTVRVDGTTREAQSDANGQFKITEVPVGSVRLIADGSTTTAEGEYPTLAFNLVTIAGADNPLSAPIYLVKLDTANAQTVGDKDVTLTLPDVPGFALEVKQGSVTFPDGKKTGKLSVTPVNASKIPMAPPNGMQPQFIVTIQPVGAKFDPPARLTLPNVDGHKPGAQVEMYSYDHDLEEFVAIGLGTVASDGSVIKSNEGVGVIKAGWHCGSQPGGSGCTHNCAECQSCDASCTCYWDNSKKPTSLTDSKGDCKKPGCNNGPKQVPDTTDAPDPNAAADNACKKCDASGNIVADPAKDGNQCDSTSNVISACVSGSCKPVTLKLKEVSFLKDFDVVRDRQSKIVPVTDPVWKSTNAPADNGEVAYKRNNKLNVSAKFDITPTITKPIGGVTIQADVAGVGMIQNTGQILIGSSYDFPATDSNNNLDNATKIYEPLTLDWKFEKDGSGAFTSAGSSQNKVYLTLDTPRAYAATAGGLPVTLLKMAIQNQGATDVASALQKTWQSFSGPANITTWDNRQLYYYKAGVGFNSCALDYLALIQTNPESGQCGSFAKLLLGSLAVNGVQANWVDIAPTDGSLMIVKKWTFNGGSFPADPLYKWRLDINDGDYMVPDLPGSIYADLTNINGLPGQNSPRPSEKIFNSHFIVKALSGYYDPSYGVTYAGEQGFETSALEGYAVNFLDGSYVKGGNNYIILRARKVNSTKNITFTDGFSN</sequence>